<evidence type="ECO:0000256" key="8">
    <source>
        <dbReference type="ARBA" id="ARBA00023133"/>
    </source>
</evidence>
<keyword evidence="7 11" id="KW-0560">Oxidoreductase</keyword>
<protein>
    <recommendedName>
        <fullName evidence="4 11">Protoporphyrinogen oxidase</fullName>
        <ecNumber evidence="4 11">1.3.3.4</ecNumber>
    </recommendedName>
</protein>
<evidence type="ECO:0000256" key="3">
    <source>
        <dbReference type="ARBA" id="ARBA00010551"/>
    </source>
</evidence>
<dbReference type="GeneID" id="34558285"/>
<evidence type="ECO:0000256" key="7">
    <source>
        <dbReference type="ARBA" id="ARBA00023002"/>
    </source>
</evidence>
<comment type="pathway">
    <text evidence="2 11">Porphyrin-containing compound metabolism; protoporphyrin-IX biosynthesis; protoporphyrin-IX from protoporphyrinogen-IX: step 1/1.</text>
</comment>
<feature type="domain" description="Amine oxidase" evidence="13">
    <location>
        <begin position="73"/>
        <end position="554"/>
    </location>
</feature>
<dbReference type="AlphaFoldDB" id="A0A1G4BDT1"/>
<sequence length="603" mass="66647">MALLRSYHSQRFCSAALGACGRSALVPARSFSTSTAVGKQQRAPPRQSSKEAEPIFTKNVQVPTDVAVIGGGIAGLTTAHYLAKLLPETSNITVYEAGNRLGGWIDTQEVEVEVNGKKNNVRFERGPRTLRGMGKDTWKFDDLVLFDLIRDLEMQGEYLGIKSPPRYIYYPDHLVEIHPRNVFREAAFKGIIPGFLNVMWRRSQARQEHRPSDMSVSDFIARYVGRPELTDNLASAMIHGIWGGDADKLSMRSFMPGPWHRFFNMPASKEDWILFPRSEVGLLHTLGVDPELRGYLKSAQKDQLVFFEKGMSSLPNTIAERLRKRKNVTIKMGEPVTGLEYDCKGSKVLLSSPKSASPTSYDKVVSTTTSKALHAVTNDALPSLASSPNVSIMAVNLWYPQPNLNASHPGVGYLVPRATDSNLEGLLGVFFDSDVVPCAPDEPEGTKFFVLMGGHYWNDLPAGSYPTEQEGIEMAKSVLERHLGIPKTQPAFAMAHLAKDCIPQHHVGHWEQMGRASYELQDAFGGQLAVAGGSYTNIGVTGAIRAGYDMAVHIAQSAQAHVGDTGLAQFEWSKLELFETSRTGLRHIGRDIEETIGWRNYVR</sequence>
<dbReference type="Pfam" id="PF01593">
    <property type="entry name" value="Amino_oxidase"/>
    <property type="match status" value="1"/>
</dbReference>
<dbReference type="OrthoDB" id="438553at2759"/>
<evidence type="ECO:0000256" key="10">
    <source>
        <dbReference type="ARBA" id="ARBA00047554"/>
    </source>
</evidence>
<dbReference type="RefSeq" id="XP_022476699.1">
    <property type="nucleotide sequence ID" value="XM_022616775.1"/>
</dbReference>
<dbReference type="SUPFAM" id="SSF54373">
    <property type="entry name" value="FAD-linked reductases, C-terminal domain"/>
    <property type="match status" value="1"/>
</dbReference>
<comment type="similarity">
    <text evidence="3 11">Belongs to the protoporphyrinogen/coproporphyrinogen oxidase family. Protoporphyrinogen oxidase subfamily.</text>
</comment>
<dbReference type="PANTHER" id="PTHR42923">
    <property type="entry name" value="PROTOPORPHYRINOGEN OXIDASE"/>
    <property type="match status" value="1"/>
</dbReference>
<dbReference type="UniPathway" id="UPA00251">
    <property type="reaction ID" value="UER00324"/>
</dbReference>
<dbReference type="PANTHER" id="PTHR42923:SF3">
    <property type="entry name" value="PROTOPORPHYRINOGEN OXIDASE"/>
    <property type="match status" value="1"/>
</dbReference>
<keyword evidence="8 11" id="KW-0350">Heme biosynthesis</keyword>
<dbReference type="GO" id="GO:0006782">
    <property type="term" value="P:protoporphyrinogen IX biosynthetic process"/>
    <property type="evidence" value="ECO:0007669"/>
    <property type="project" value="UniProtKB-UniRule"/>
</dbReference>
<evidence type="ECO:0000256" key="1">
    <source>
        <dbReference type="ARBA" id="ARBA00002600"/>
    </source>
</evidence>
<dbReference type="InterPro" id="IPR036188">
    <property type="entry name" value="FAD/NAD-bd_sf"/>
</dbReference>
<feature type="region of interest" description="Disordered" evidence="12">
    <location>
        <begin position="34"/>
        <end position="54"/>
    </location>
</feature>
<evidence type="ECO:0000256" key="9">
    <source>
        <dbReference type="ARBA" id="ARBA00023244"/>
    </source>
</evidence>
<keyword evidence="9 11" id="KW-0627">Porphyrin biosynthesis</keyword>
<evidence type="ECO:0000256" key="5">
    <source>
        <dbReference type="ARBA" id="ARBA00022630"/>
    </source>
</evidence>
<dbReference type="Gene3D" id="3.50.50.60">
    <property type="entry name" value="FAD/NAD(P)-binding domain"/>
    <property type="match status" value="1"/>
</dbReference>
<evidence type="ECO:0000256" key="4">
    <source>
        <dbReference type="ARBA" id="ARBA00012867"/>
    </source>
</evidence>
<comment type="caution">
    <text evidence="14">The sequence shown here is derived from an EMBL/GenBank/DDBJ whole genome shotgun (WGS) entry which is preliminary data.</text>
</comment>
<proteinExistence type="inferred from homology"/>
<comment type="subcellular location">
    <subcellularLocation>
        <location evidence="11">Mitochondrion inner membrane</location>
    </subcellularLocation>
</comment>
<evidence type="ECO:0000256" key="12">
    <source>
        <dbReference type="SAM" id="MobiDB-lite"/>
    </source>
</evidence>
<dbReference type="EC" id="1.3.3.4" evidence="4 11"/>
<accession>A0A1G4BDT1</accession>
<name>A0A1G4BDT1_9PEZI</name>
<keyword evidence="15" id="KW-1185">Reference proteome</keyword>
<evidence type="ECO:0000256" key="2">
    <source>
        <dbReference type="ARBA" id="ARBA00005073"/>
    </source>
</evidence>
<evidence type="ECO:0000256" key="6">
    <source>
        <dbReference type="ARBA" id="ARBA00022827"/>
    </source>
</evidence>
<evidence type="ECO:0000313" key="15">
    <source>
        <dbReference type="Proteomes" id="UP000176998"/>
    </source>
</evidence>
<evidence type="ECO:0000256" key="11">
    <source>
        <dbReference type="RuleBase" id="RU367069"/>
    </source>
</evidence>
<dbReference type="Proteomes" id="UP000176998">
    <property type="component" value="Unassembled WGS sequence"/>
</dbReference>
<keyword evidence="6 11" id="KW-0274">FAD</keyword>
<reference evidence="14 15" key="1">
    <citation type="submission" date="2016-09" db="EMBL/GenBank/DDBJ databases">
        <authorList>
            <person name="Capua I."/>
            <person name="De Benedictis P."/>
            <person name="Joannis T."/>
            <person name="Lombin L.H."/>
            <person name="Cattoli G."/>
        </authorList>
    </citation>
    <scope>NUCLEOTIDE SEQUENCE [LARGE SCALE GENOMIC DNA]</scope>
    <source>
        <strain evidence="14 15">IMI 309357</strain>
    </source>
</reference>
<dbReference type="SUPFAM" id="SSF51905">
    <property type="entry name" value="FAD/NAD(P)-binding domain"/>
    <property type="match status" value="1"/>
</dbReference>
<dbReference type="InterPro" id="IPR050464">
    <property type="entry name" value="Zeta_carotene_desat/Oxidored"/>
</dbReference>
<dbReference type="GO" id="GO:0005743">
    <property type="term" value="C:mitochondrial inner membrane"/>
    <property type="evidence" value="ECO:0007669"/>
    <property type="project" value="UniProtKB-SubCell"/>
</dbReference>
<dbReference type="InterPro" id="IPR002937">
    <property type="entry name" value="Amino_oxidase"/>
</dbReference>
<dbReference type="GO" id="GO:0004729">
    <property type="term" value="F:oxygen-dependent protoporphyrinogen oxidase activity"/>
    <property type="evidence" value="ECO:0007669"/>
    <property type="project" value="UniProtKB-UniRule"/>
</dbReference>
<dbReference type="STRING" id="1209926.A0A1G4BDT1"/>
<organism evidence="14 15">
    <name type="scientific">Colletotrichum orchidophilum</name>
    <dbReference type="NCBI Taxonomy" id="1209926"/>
    <lineage>
        <taxon>Eukaryota</taxon>
        <taxon>Fungi</taxon>
        <taxon>Dikarya</taxon>
        <taxon>Ascomycota</taxon>
        <taxon>Pezizomycotina</taxon>
        <taxon>Sordariomycetes</taxon>
        <taxon>Hypocreomycetidae</taxon>
        <taxon>Glomerellales</taxon>
        <taxon>Glomerellaceae</taxon>
        <taxon>Colletotrichum</taxon>
    </lineage>
</organism>
<evidence type="ECO:0000259" key="13">
    <source>
        <dbReference type="Pfam" id="PF01593"/>
    </source>
</evidence>
<dbReference type="EMBL" id="MJBS01000035">
    <property type="protein sequence ID" value="OHE99551.1"/>
    <property type="molecule type" value="Genomic_DNA"/>
</dbReference>
<dbReference type="InterPro" id="IPR004572">
    <property type="entry name" value="Protoporphyrinogen_oxidase"/>
</dbReference>
<keyword evidence="5 11" id="KW-0285">Flavoprotein</keyword>
<dbReference type="NCBIfam" id="TIGR00562">
    <property type="entry name" value="proto_IX_ox"/>
    <property type="match status" value="1"/>
</dbReference>
<comment type="function">
    <text evidence="1 11">Catalyzes the 6-electron oxidation of protoporphyrinogen-IX to form protoporphyrin-IX.</text>
</comment>
<comment type="catalytic activity">
    <reaction evidence="10 11">
        <text>protoporphyrinogen IX + 3 O2 = protoporphyrin IX + 3 H2O2</text>
        <dbReference type="Rhea" id="RHEA:25576"/>
        <dbReference type="ChEBI" id="CHEBI:15379"/>
        <dbReference type="ChEBI" id="CHEBI:16240"/>
        <dbReference type="ChEBI" id="CHEBI:57306"/>
        <dbReference type="ChEBI" id="CHEBI:57307"/>
        <dbReference type="EC" id="1.3.3.4"/>
    </reaction>
</comment>
<evidence type="ECO:0000313" key="14">
    <source>
        <dbReference type="EMBL" id="OHE99551.1"/>
    </source>
</evidence>
<comment type="cofactor">
    <cofactor evidence="11">
        <name>FAD</name>
        <dbReference type="ChEBI" id="CHEBI:57692"/>
    </cofactor>
    <text evidence="11">Binds 1 FAD per subunit.</text>
</comment>
<gene>
    <name evidence="14" type="ORF">CORC01_05129</name>
</gene>